<reference evidence="5" key="1">
    <citation type="submission" date="2014-01" db="EMBL/GenBank/DDBJ databases">
        <authorList>
            <person name="Brown-Elliot B."/>
            <person name="Wallace R."/>
            <person name="Lenaerts A."/>
            <person name="Ordway D."/>
            <person name="DeGroote M.A."/>
            <person name="Parker T."/>
            <person name="Sizemore C."/>
            <person name="Tallon L.J."/>
            <person name="Sadzewicz L.K."/>
            <person name="Sengamalay N."/>
            <person name="Fraser C.M."/>
            <person name="Hine E."/>
            <person name="Shefchek K.A."/>
            <person name="Das S.P."/>
            <person name="Tettelin H."/>
        </authorList>
    </citation>
    <scope>NUCLEOTIDE SEQUENCE [LARGE SCALE GENOMIC DNA]</scope>
    <source>
        <strain evidence="5">4042</strain>
    </source>
</reference>
<comment type="caution">
    <text evidence="5">The sequence shown here is derived from an EMBL/GenBank/DDBJ whole genome shotgun (WGS) entry which is preliminary data.</text>
</comment>
<accession>X7YHQ2</accession>
<evidence type="ECO:0000256" key="3">
    <source>
        <dbReference type="SAM" id="MobiDB-lite"/>
    </source>
</evidence>
<evidence type="ECO:0000256" key="2">
    <source>
        <dbReference type="ARBA" id="ARBA00023004"/>
    </source>
</evidence>
<name>X7YHQ2_MYCXE</name>
<dbReference type="SUPFAM" id="SSF51197">
    <property type="entry name" value="Clavaminate synthase-like"/>
    <property type="match status" value="1"/>
</dbReference>
<sequence length="85" mass="9388">MTTSLTTTVTKLGSRIGARIDGVRLGGDLDPATLDTIRRALLEHRVIFFRGQDHLDDDQQLAFAGGWAPRSGTRPRSISPSRTRR</sequence>
<keyword evidence="5" id="KW-0223">Dioxygenase</keyword>
<evidence type="ECO:0000313" key="5">
    <source>
        <dbReference type="EMBL" id="EUA06712.1"/>
    </source>
</evidence>
<gene>
    <name evidence="5" type="ORF">I553_0528</name>
</gene>
<organism evidence="5">
    <name type="scientific">Mycobacterium xenopi 4042</name>
    <dbReference type="NCBI Taxonomy" id="1299334"/>
    <lineage>
        <taxon>Bacteria</taxon>
        <taxon>Bacillati</taxon>
        <taxon>Actinomycetota</taxon>
        <taxon>Actinomycetes</taxon>
        <taxon>Mycobacteriales</taxon>
        <taxon>Mycobacteriaceae</taxon>
        <taxon>Mycobacterium</taxon>
    </lineage>
</organism>
<evidence type="ECO:0000259" key="4">
    <source>
        <dbReference type="Pfam" id="PF02668"/>
    </source>
</evidence>
<dbReference type="Pfam" id="PF02668">
    <property type="entry name" value="TauD"/>
    <property type="match status" value="1"/>
</dbReference>
<dbReference type="Gene3D" id="3.60.130.10">
    <property type="entry name" value="Clavaminate synthase-like"/>
    <property type="match status" value="1"/>
</dbReference>
<proteinExistence type="predicted"/>
<dbReference type="PATRIC" id="fig|1299334.3.peg.10113"/>
<feature type="compositionally biased region" description="Low complexity" evidence="3">
    <location>
        <begin position="69"/>
        <end position="85"/>
    </location>
</feature>
<dbReference type="InterPro" id="IPR042098">
    <property type="entry name" value="TauD-like_sf"/>
</dbReference>
<dbReference type="EMBL" id="JAOB01000093">
    <property type="protein sequence ID" value="EUA06712.1"/>
    <property type="molecule type" value="Genomic_DNA"/>
</dbReference>
<evidence type="ECO:0000256" key="1">
    <source>
        <dbReference type="ARBA" id="ARBA00023002"/>
    </source>
</evidence>
<protein>
    <submittedName>
        <fullName evidence="5">Taurine catabolism dioxygenase TauD, TfdA family protein</fullName>
    </submittedName>
</protein>
<keyword evidence="2" id="KW-0408">Iron</keyword>
<dbReference type="GO" id="GO:0051213">
    <property type="term" value="F:dioxygenase activity"/>
    <property type="evidence" value="ECO:0007669"/>
    <property type="project" value="UniProtKB-KW"/>
</dbReference>
<feature type="region of interest" description="Disordered" evidence="3">
    <location>
        <begin position="64"/>
        <end position="85"/>
    </location>
</feature>
<keyword evidence="1" id="KW-0560">Oxidoreductase</keyword>
<dbReference type="InterPro" id="IPR003819">
    <property type="entry name" value="TauD/TfdA-like"/>
</dbReference>
<feature type="domain" description="TauD/TfdA-like" evidence="4">
    <location>
        <begin position="9"/>
        <end position="80"/>
    </location>
</feature>
<dbReference type="AlphaFoldDB" id="X7YHQ2"/>